<reference evidence="12 13" key="1">
    <citation type="submission" date="2021-02" db="EMBL/GenBank/DDBJ databases">
        <title>Alicyclobacillus curvatus sp. nov. and Alicyclobacillus mengziensis sp. nov., two acidophilic bacteria isolated from acid mine drainage.</title>
        <authorList>
            <person name="Huang Y."/>
        </authorList>
    </citation>
    <scope>NUCLEOTIDE SEQUENCE [LARGE SCALE GENOMIC DNA]</scope>
    <source>
        <strain evidence="12 13">S30H14</strain>
    </source>
</reference>
<evidence type="ECO:0000256" key="7">
    <source>
        <dbReference type="PIRNR" id="PIRNR000124"/>
    </source>
</evidence>
<dbReference type="SUPFAM" id="SSF52413">
    <property type="entry name" value="UDP-glucose/GDP-mannose dehydrogenase C-terminal domain"/>
    <property type="match status" value="1"/>
</dbReference>
<evidence type="ECO:0000313" key="13">
    <source>
        <dbReference type="Proteomes" id="UP000663505"/>
    </source>
</evidence>
<dbReference type="PIRSF" id="PIRSF500134">
    <property type="entry name" value="UDPglc_DH_bac"/>
    <property type="match status" value="1"/>
</dbReference>
<dbReference type="PANTHER" id="PTHR43750:SF3">
    <property type="entry name" value="UDP-GLUCOSE 6-DEHYDROGENASE TUAD"/>
    <property type="match status" value="1"/>
</dbReference>
<dbReference type="GO" id="GO:0051287">
    <property type="term" value="F:NAD binding"/>
    <property type="evidence" value="ECO:0007669"/>
    <property type="project" value="InterPro"/>
</dbReference>
<evidence type="ECO:0000256" key="4">
    <source>
        <dbReference type="ARBA" id="ARBA00023002"/>
    </source>
</evidence>
<evidence type="ECO:0000256" key="8">
    <source>
        <dbReference type="PIRSR" id="PIRSR500134-1"/>
    </source>
</evidence>
<comment type="pathway">
    <text evidence="1">Nucleotide-sugar biosynthesis; UDP-alpha-D-glucuronate biosynthesis; UDP-alpha-D-glucuronate from UDP-alpha-D-glucose: step 1/1.</text>
</comment>
<evidence type="ECO:0000256" key="9">
    <source>
        <dbReference type="PIRSR" id="PIRSR500134-2"/>
    </source>
</evidence>
<dbReference type="Pfam" id="PF03720">
    <property type="entry name" value="UDPG_MGDP_dh_C"/>
    <property type="match status" value="1"/>
</dbReference>
<dbReference type="Proteomes" id="UP000663505">
    <property type="component" value="Chromosome"/>
</dbReference>
<feature type="binding site" evidence="9">
    <location>
        <begin position="246"/>
        <end position="250"/>
    </location>
    <ligand>
        <name>substrate</name>
    </ligand>
</feature>
<dbReference type="Pfam" id="PF00984">
    <property type="entry name" value="UDPG_MGDP_dh"/>
    <property type="match status" value="1"/>
</dbReference>
<feature type="binding site" evidence="10">
    <location>
        <position position="30"/>
    </location>
    <ligand>
        <name>NAD(+)</name>
        <dbReference type="ChEBI" id="CHEBI:57540"/>
    </ligand>
</feature>
<dbReference type="GO" id="GO:0000271">
    <property type="term" value="P:polysaccharide biosynthetic process"/>
    <property type="evidence" value="ECO:0007669"/>
    <property type="project" value="InterPro"/>
</dbReference>
<dbReference type="NCBIfam" id="TIGR03026">
    <property type="entry name" value="NDP-sugDHase"/>
    <property type="match status" value="1"/>
</dbReference>
<comment type="catalytic activity">
    <reaction evidence="6 7">
        <text>UDP-alpha-D-glucose + 2 NAD(+) + H2O = UDP-alpha-D-glucuronate + 2 NADH + 3 H(+)</text>
        <dbReference type="Rhea" id="RHEA:23596"/>
        <dbReference type="ChEBI" id="CHEBI:15377"/>
        <dbReference type="ChEBI" id="CHEBI:15378"/>
        <dbReference type="ChEBI" id="CHEBI:57540"/>
        <dbReference type="ChEBI" id="CHEBI:57945"/>
        <dbReference type="ChEBI" id="CHEBI:58052"/>
        <dbReference type="ChEBI" id="CHEBI:58885"/>
        <dbReference type="EC" id="1.1.1.22"/>
    </reaction>
</comment>
<dbReference type="SUPFAM" id="SSF51735">
    <property type="entry name" value="NAD(P)-binding Rossmann-fold domains"/>
    <property type="match status" value="1"/>
</dbReference>
<evidence type="ECO:0000259" key="11">
    <source>
        <dbReference type="SMART" id="SM00984"/>
    </source>
</evidence>
<dbReference type="InterPro" id="IPR014027">
    <property type="entry name" value="UDP-Glc/GDP-Man_DH_C"/>
</dbReference>
<feature type="binding site" evidence="9">
    <location>
        <position position="254"/>
    </location>
    <ligand>
        <name>substrate</name>
    </ligand>
</feature>
<dbReference type="InterPro" id="IPR036220">
    <property type="entry name" value="UDP-Glc/GDP-Man_DH_C_sf"/>
</dbReference>
<dbReference type="InterPro" id="IPR036291">
    <property type="entry name" value="NAD(P)-bd_dom_sf"/>
</dbReference>
<dbReference type="GO" id="GO:0003979">
    <property type="term" value="F:UDP-glucose 6-dehydrogenase activity"/>
    <property type="evidence" value="ECO:0007669"/>
    <property type="project" value="UniProtKB-EC"/>
</dbReference>
<gene>
    <name evidence="12" type="ORF">JZ786_13185</name>
</gene>
<feature type="binding site" evidence="10">
    <location>
        <position position="152"/>
    </location>
    <ligand>
        <name>NAD(+)</name>
        <dbReference type="ChEBI" id="CHEBI:57540"/>
    </ligand>
</feature>
<feature type="binding site" evidence="9">
    <location>
        <position position="317"/>
    </location>
    <ligand>
        <name>substrate</name>
    </ligand>
</feature>
<evidence type="ECO:0000256" key="6">
    <source>
        <dbReference type="ARBA" id="ARBA00047473"/>
    </source>
</evidence>
<accession>A0A9X7Z424</accession>
<proteinExistence type="inferred from homology"/>
<dbReference type="KEGG" id="afx:JZ786_13185"/>
<evidence type="ECO:0000256" key="5">
    <source>
        <dbReference type="ARBA" id="ARBA00023027"/>
    </source>
</evidence>
<feature type="active site" description="Nucleophile" evidence="8">
    <location>
        <position position="257"/>
    </location>
</feature>
<keyword evidence="5 7" id="KW-0520">NAD</keyword>
<dbReference type="InterPro" id="IPR017476">
    <property type="entry name" value="UDP-Glc/GDP-Man"/>
</dbReference>
<sequence>MDIWVVGTGYVGLVTGLCFAKLGHQVWCIDQDKNKIEALSRGVAPIFEPGIGELIAQVQSQGKVHFSTSFPASVPVDAALIAVGTPPGRDGEADLSQVFNAVDNLALHLPAGTLLATKSTVPVGTAARIRRRLLELGRSDLEVASVPEFLREGSAIEDTLTPHRLVFGVQSASAQNTLERMHSGMNSPVLVCDPATAEMIKYASNAFLATKISFVNEIANICERVGADVSQVSVGMGLDPRIGPSFLRAGLGYGGSCFPKDTRALVNIAGTVNYDFTLLRAVVEVNQRQRMSPLYRLLRWFESLEGVVVTILGVAFKPGTDDTRESPALDLAAHLISHGARVRLVDPVVKTAHVAGQNKPLPVSQDVYEALLDADAAVLVTEWDAFRNLDWTHVKNLMRGPFWFDGRNVLDPEVLEQAGLVLSNIGHKTRSQKIPV</sequence>
<name>A0A9X7Z424_9BACL</name>
<keyword evidence="13" id="KW-1185">Reference proteome</keyword>
<dbReference type="Gene3D" id="1.20.5.100">
    <property type="entry name" value="Cytochrome c1, transmembrane anchor, C-terminal"/>
    <property type="match status" value="1"/>
</dbReference>
<dbReference type="PANTHER" id="PTHR43750">
    <property type="entry name" value="UDP-GLUCOSE 6-DEHYDROGENASE TUAD"/>
    <property type="match status" value="1"/>
</dbReference>
<keyword evidence="4 7" id="KW-0560">Oxidoreductase</keyword>
<feature type="binding site" evidence="10">
    <location>
        <position position="85"/>
    </location>
    <ligand>
        <name>NAD(+)</name>
        <dbReference type="ChEBI" id="CHEBI:57540"/>
    </ligand>
</feature>
<dbReference type="InterPro" id="IPR008927">
    <property type="entry name" value="6-PGluconate_DH-like_C_sf"/>
</dbReference>
<evidence type="ECO:0000256" key="3">
    <source>
        <dbReference type="ARBA" id="ARBA00012954"/>
    </source>
</evidence>
<dbReference type="Gene3D" id="3.40.50.720">
    <property type="entry name" value="NAD(P)-binding Rossmann-like Domain"/>
    <property type="match status" value="2"/>
</dbReference>
<dbReference type="PIRSF" id="PIRSF000124">
    <property type="entry name" value="UDPglc_GDPman_dh"/>
    <property type="match status" value="1"/>
</dbReference>
<evidence type="ECO:0000256" key="2">
    <source>
        <dbReference type="ARBA" id="ARBA00006601"/>
    </source>
</evidence>
<dbReference type="RefSeq" id="WP_206654900.1">
    <property type="nucleotide sequence ID" value="NZ_CP071182.1"/>
</dbReference>
<dbReference type="InterPro" id="IPR001732">
    <property type="entry name" value="UDP-Glc/GDP-Man_DH_N"/>
</dbReference>
<feature type="binding site" evidence="10">
    <location>
        <position position="324"/>
    </location>
    <ligand>
        <name>NAD(+)</name>
        <dbReference type="ChEBI" id="CHEBI:57540"/>
    </ligand>
</feature>
<dbReference type="EMBL" id="CP071182">
    <property type="protein sequence ID" value="QSO45529.1"/>
    <property type="molecule type" value="Genomic_DNA"/>
</dbReference>
<dbReference type="InterPro" id="IPR028357">
    <property type="entry name" value="UDPglc_DH_bac"/>
</dbReference>
<dbReference type="SUPFAM" id="SSF48179">
    <property type="entry name" value="6-phosphogluconate dehydrogenase C-terminal domain-like"/>
    <property type="match status" value="1"/>
</dbReference>
<feature type="binding site" evidence="9">
    <location>
        <position position="201"/>
    </location>
    <ligand>
        <name>substrate</name>
    </ligand>
</feature>
<feature type="binding site" evidence="10">
    <location>
        <position position="260"/>
    </location>
    <ligand>
        <name>NAD(+)</name>
        <dbReference type="ChEBI" id="CHEBI:57540"/>
    </ligand>
</feature>
<dbReference type="EC" id="1.1.1.22" evidence="3 7"/>
<evidence type="ECO:0000256" key="1">
    <source>
        <dbReference type="ARBA" id="ARBA00004701"/>
    </source>
</evidence>
<dbReference type="Pfam" id="PF03721">
    <property type="entry name" value="UDPG_MGDP_dh_N"/>
    <property type="match status" value="1"/>
</dbReference>
<protein>
    <recommendedName>
        <fullName evidence="3 7">UDP-glucose 6-dehydrogenase</fullName>
        <ecNumber evidence="3 7">1.1.1.22</ecNumber>
    </recommendedName>
</protein>
<dbReference type="SMART" id="SM00984">
    <property type="entry name" value="UDPG_MGDP_dh_C"/>
    <property type="match status" value="1"/>
</dbReference>
<dbReference type="AlphaFoldDB" id="A0A9X7Z424"/>
<feature type="binding site" evidence="10">
    <location>
        <position position="35"/>
    </location>
    <ligand>
        <name>NAD(+)</name>
        <dbReference type="ChEBI" id="CHEBI:57540"/>
    </ligand>
</feature>
<feature type="binding site" evidence="10">
    <location>
        <position position="120"/>
    </location>
    <ligand>
        <name>NAD(+)</name>
        <dbReference type="ChEBI" id="CHEBI:57540"/>
    </ligand>
</feature>
<feature type="binding site" evidence="9">
    <location>
        <begin position="149"/>
        <end position="152"/>
    </location>
    <ligand>
        <name>substrate</name>
    </ligand>
</feature>
<dbReference type="InterPro" id="IPR014026">
    <property type="entry name" value="UDP-Glc/GDP-Man_DH_dimer"/>
</dbReference>
<evidence type="ECO:0000313" key="12">
    <source>
        <dbReference type="EMBL" id="QSO45529.1"/>
    </source>
</evidence>
<feature type="domain" description="UDP-glucose/GDP-mannose dehydrogenase C-terminal" evidence="11">
    <location>
        <begin position="310"/>
        <end position="412"/>
    </location>
</feature>
<comment type="similarity">
    <text evidence="2 7">Belongs to the UDP-glucose/GDP-mannose dehydrogenase family.</text>
</comment>
<organism evidence="12 13">
    <name type="scientific">Alicyclobacillus mengziensis</name>
    <dbReference type="NCBI Taxonomy" id="2931921"/>
    <lineage>
        <taxon>Bacteria</taxon>
        <taxon>Bacillati</taxon>
        <taxon>Bacillota</taxon>
        <taxon>Bacilli</taxon>
        <taxon>Bacillales</taxon>
        <taxon>Alicyclobacillaceae</taxon>
        <taxon>Alicyclobacillus</taxon>
    </lineage>
</organism>
<evidence type="ECO:0000256" key="10">
    <source>
        <dbReference type="PIRSR" id="PIRSR500134-3"/>
    </source>
</evidence>